<proteinExistence type="predicted"/>
<feature type="compositionally biased region" description="Pro residues" evidence="1">
    <location>
        <begin position="76"/>
        <end position="87"/>
    </location>
</feature>
<dbReference type="AlphaFoldDB" id="A0A401V4T7"/>
<feature type="transmembrane region" description="Helical" evidence="2">
    <location>
        <begin position="14"/>
        <end position="33"/>
    </location>
</feature>
<sequence length="93" mass="9689">MASMRHELEQRRDGMWTGAHVTLLLVVPAAYSAALVPGLVLKALVVAAAMGLALAGYVLSTSAKRLEVILDETVPGPTPPGVTPPPAEVEHNP</sequence>
<feature type="transmembrane region" description="Helical" evidence="2">
    <location>
        <begin position="39"/>
        <end position="59"/>
    </location>
</feature>
<dbReference type="Proteomes" id="UP000288246">
    <property type="component" value="Unassembled WGS sequence"/>
</dbReference>
<comment type="caution">
    <text evidence="3">The sequence shown here is derived from an EMBL/GenBank/DDBJ whole genome shotgun (WGS) entry which is preliminary data.</text>
</comment>
<feature type="region of interest" description="Disordered" evidence="1">
    <location>
        <begin position="72"/>
        <end position="93"/>
    </location>
</feature>
<evidence type="ECO:0000313" key="3">
    <source>
        <dbReference type="EMBL" id="GCD21933.1"/>
    </source>
</evidence>
<keyword evidence="2" id="KW-1133">Transmembrane helix</keyword>
<reference evidence="3 4" key="1">
    <citation type="submission" date="2018-11" db="EMBL/GenBank/DDBJ databases">
        <title>Draft genome sequence of Cellulomonas takizawaensis strain TKZ-21.</title>
        <authorList>
            <person name="Yamamura H."/>
            <person name="Hayashi T."/>
            <person name="Hamada M."/>
            <person name="Serisawa Y."/>
            <person name="Matsuyama K."/>
            <person name="Nakagawa Y."/>
            <person name="Otoguro M."/>
            <person name="Yanagida F."/>
            <person name="Hayakawa M."/>
        </authorList>
    </citation>
    <scope>NUCLEOTIDE SEQUENCE [LARGE SCALE GENOMIC DNA]</scope>
    <source>
        <strain evidence="3 4">TKZ-21</strain>
    </source>
</reference>
<dbReference type="EMBL" id="BHYL01000379">
    <property type="protein sequence ID" value="GCD21933.1"/>
    <property type="molecule type" value="Genomic_DNA"/>
</dbReference>
<protein>
    <submittedName>
        <fullName evidence="3">Uncharacterized protein</fullName>
    </submittedName>
</protein>
<keyword evidence="4" id="KW-1185">Reference proteome</keyword>
<dbReference type="RefSeq" id="WP_124344467.1">
    <property type="nucleotide sequence ID" value="NZ_BHYL01000379.1"/>
</dbReference>
<evidence type="ECO:0000313" key="4">
    <source>
        <dbReference type="Proteomes" id="UP000288246"/>
    </source>
</evidence>
<keyword evidence="2" id="KW-0472">Membrane</keyword>
<keyword evidence="2" id="KW-0812">Transmembrane</keyword>
<organism evidence="3 4">
    <name type="scientific">Cellulomonas algicola</name>
    <dbReference type="NCBI Taxonomy" id="2071633"/>
    <lineage>
        <taxon>Bacteria</taxon>
        <taxon>Bacillati</taxon>
        <taxon>Actinomycetota</taxon>
        <taxon>Actinomycetes</taxon>
        <taxon>Micrococcales</taxon>
        <taxon>Cellulomonadaceae</taxon>
        <taxon>Cellulomonas</taxon>
    </lineage>
</organism>
<gene>
    <name evidence="3" type="ORF">CTKZ_34950</name>
</gene>
<evidence type="ECO:0000256" key="2">
    <source>
        <dbReference type="SAM" id="Phobius"/>
    </source>
</evidence>
<name>A0A401V4T7_9CELL</name>
<accession>A0A401V4T7</accession>
<evidence type="ECO:0000256" key="1">
    <source>
        <dbReference type="SAM" id="MobiDB-lite"/>
    </source>
</evidence>